<sequence length="258" mass="29604">MKVTYQELFELCRKVFESCGLPFGCREDCAELITWSECVGYGGVEILEQGMDDLKRREIHQIELLHDSDHLIRVDGAGFPDYVLAKIALDLVESKLVDSPQTIHGYIQSSTTTHLLAYEAVRIAKRGRGGVVHWYENGIPYWAFAFPGDPHPVVLSGDSVEMALPEWHQLSFESYDYVLQATTEKKDLKRAINYILEQNLFDTILSFEEHERIWEQSRKYGALVEETLWGKLYKEAKNVLVESTEQSRLFGTGEHANR</sequence>
<organism evidence="1 2">
    <name type="scientific">Pontibacillus yanchengensis</name>
    <dbReference type="NCBI Taxonomy" id="462910"/>
    <lineage>
        <taxon>Bacteria</taxon>
        <taxon>Bacillati</taxon>
        <taxon>Bacillota</taxon>
        <taxon>Bacilli</taxon>
        <taxon>Bacillales</taxon>
        <taxon>Bacillaceae</taxon>
        <taxon>Pontibacillus</taxon>
    </lineage>
</organism>
<proteinExistence type="predicted"/>
<accession>A0A6I5A483</accession>
<dbReference type="AlphaFoldDB" id="A0A6I5A483"/>
<name>A0A6I5A483_9BACI</name>
<dbReference type="SUPFAM" id="SSF89733">
    <property type="entry name" value="L-sulfolactate dehydrogenase-like"/>
    <property type="match status" value="1"/>
</dbReference>
<gene>
    <name evidence="1" type="ORF">GLW05_15500</name>
</gene>
<dbReference type="RefSeq" id="WP_160850076.1">
    <property type="nucleotide sequence ID" value="NZ_WMEQ01000013.1"/>
</dbReference>
<dbReference type="InterPro" id="IPR036111">
    <property type="entry name" value="Mal/L-sulfo/L-lacto_DH-like_sf"/>
</dbReference>
<dbReference type="GO" id="GO:0016491">
    <property type="term" value="F:oxidoreductase activity"/>
    <property type="evidence" value="ECO:0007669"/>
    <property type="project" value="InterPro"/>
</dbReference>
<dbReference type="OrthoDB" id="2961241at2"/>
<evidence type="ECO:0000313" key="2">
    <source>
        <dbReference type="Proteomes" id="UP000468638"/>
    </source>
</evidence>
<dbReference type="Proteomes" id="UP000468638">
    <property type="component" value="Unassembled WGS sequence"/>
</dbReference>
<evidence type="ECO:0008006" key="3">
    <source>
        <dbReference type="Google" id="ProtNLM"/>
    </source>
</evidence>
<protein>
    <recommendedName>
        <fullName evidence="3">DUF3726 domain-containing protein</fullName>
    </recommendedName>
</protein>
<comment type="caution">
    <text evidence="1">The sequence shown here is derived from an EMBL/GenBank/DDBJ whole genome shotgun (WGS) entry which is preliminary data.</text>
</comment>
<dbReference type="EMBL" id="WMEQ01000013">
    <property type="protein sequence ID" value="MYL34989.1"/>
    <property type="molecule type" value="Genomic_DNA"/>
</dbReference>
<reference evidence="1 2" key="1">
    <citation type="submission" date="2019-11" db="EMBL/GenBank/DDBJ databases">
        <title>Genome sequences of 17 halophilic strains isolated from different environments.</title>
        <authorList>
            <person name="Furrow R.E."/>
        </authorList>
    </citation>
    <scope>NUCLEOTIDE SEQUENCE [LARGE SCALE GENOMIC DNA]</scope>
    <source>
        <strain evidence="1 2">22514_16_FS</strain>
    </source>
</reference>
<evidence type="ECO:0000313" key="1">
    <source>
        <dbReference type="EMBL" id="MYL34989.1"/>
    </source>
</evidence>